<reference evidence="1" key="1">
    <citation type="submission" date="2023-05" db="EMBL/GenBank/DDBJ databases">
        <title>Genome and transcriptome analyses reveal genes involved in the formation of fine ridges on petal epidermal cells in Hibiscus trionum.</title>
        <authorList>
            <person name="Koshimizu S."/>
            <person name="Masuda S."/>
            <person name="Ishii T."/>
            <person name="Shirasu K."/>
            <person name="Hoshino A."/>
            <person name="Arita M."/>
        </authorList>
    </citation>
    <scope>NUCLEOTIDE SEQUENCE</scope>
    <source>
        <strain evidence="1">Hamamatsu line</strain>
    </source>
</reference>
<proteinExistence type="predicted"/>
<gene>
    <name evidence="1" type="ORF">HRI_002657900</name>
</gene>
<evidence type="ECO:0000313" key="2">
    <source>
        <dbReference type="Proteomes" id="UP001165190"/>
    </source>
</evidence>
<dbReference type="OrthoDB" id="1706811at2759"/>
<protein>
    <submittedName>
        <fullName evidence="1">Uncharacterized protein</fullName>
    </submittedName>
</protein>
<accession>A0A9W7M725</accession>
<organism evidence="1 2">
    <name type="scientific">Hibiscus trionum</name>
    <name type="common">Flower of an hour</name>
    <dbReference type="NCBI Taxonomy" id="183268"/>
    <lineage>
        <taxon>Eukaryota</taxon>
        <taxon>Viridiplantae</taxon>
        <taxon>Streptophyta</taxon>
        <taxon>Embryophyta</taxon>
        <taxon>Tracheophyta</taxon>
        <taxon>Spermatophyta</taxon>
        <taxon>Magnoliopsida</taxon>
        <taxon>eudicotyledons</taxon>
        <taxon>Gunneridae</taxon>
        <taxon>Pentapetalae</taxon>
        <taxon>rosids</taxon>
        <taxon>malvids</taxon>
        <taxon>Malvales</taxon>
        <taxon>Malvaceae</taxon>
        <taxon>Malvoideae</taxon>
        <taxon>Hibiscus</taxon>
    </lineage>
</organism>
<dbReference type="EMBL" id="BSYR01000023">
    <property type="protein sequence ID" value="GMI89886.1"/>
    <property type="molecule type" value="Genomic_DNA"/>
</dbReference>
<evidence type="ECO:0000313" key="1">
    <source>
        <dbReference type="EMBL" id="GMI89886.1"/>
    </source>
</evidence>
<sequence length="96" mass="10732">MSLERYLAPNNKEEKEKHVKWEVKDAQIMSWILGNCSIRPPKKFETSYNVSVGSSNGPSPSHSSITPEMVQQMIVSAFYALGLSGSNVWEDDREGA</sequence>
<keyword evidence="2" id="KW-1185">Reference proteome</keyword>
<name>A0A9W7M725_HIBTR</name>
<dbReference type="AlphaFoldDB" id="A0A9W7M725"/>
<comment type="caution">
    <text evidence="1">The sequence shown here is derived from an EMBL/GenBank/DDBJ whole genome shotgun (WGS) entry which is preliminary data.</text>
</comment>
<dbReference type="Proteomes" id="UP001165190">
    <property type="component" value="Unassembled WGS sequence"/>
</dbReference>